<name>A0A6G7YE82_9ACTN</name>
<dbReference type="GO" id="GO:0009103">
    <property type="term" value="P:lipopolysaccharide biosynthetic process"/>
    <property type="evidence" value="ECO:0007669"/>
    <property type="project" value="TreeGrafter"/>
</dbReference>
<organism evidence="4 5">
    <name type="scientific">Nocardioides piscis</name>
    <dbReference type="NCBI Taxonomy" id="2714938"/>
    <lineage>
        <taxon>Bacteria</taxon>
        <taxon>Bacillati</taxon>
        <taxon>Actinomycetota</taxon>
        <taxon>Actinomycetes</taxon>
        <taxon>Propionibacteriales</taxon>
        <taxon>Nocardioidaceae</taxon>
        <taxon>Nocardioides</taxon>
    </lineage>
</organism>
<evidence type="ECO:0000256" key="1">
    <source>
        <dbReference type="ARBA" id="ARBA00022676"/>
    </source>
</evidence>
<sequence>MRLVIDATGAELGGIHTYARHLISAWRRTTDDDLHVLTPANGIEGVDPNGLHLYPVPARPPALLRRPVAQTRLVSRLVDDLSPDAVLAAHPATTLLHPGVPLVVVVHDLRHELRPAQFSRVRRLSRALAYERSYRLADGFVAISQRTLDDLHRLHPATASRRASVVHHGADHADGWSDVAPHGSAVTFAHHSNKNLDLVLDAWSMLPGAPPLRVLGVAPERRPGLEAELRRRRLLHVEPAPYLSDEEFEAALAGASAIVFPSDFEGFGLPIVEGMRRGVPVVIGPDAACLEVAGGHAFAMTAFTASELARATLDALASSEAQREAARAYAERFTWERSVTATRLLLASVSSAARGPG</sequence>
<dbReference type="Proteomes" id="UP000502035">
    <property type="component" value="Chromosome"/>
</dbReference>
<dbReference type="GO" id="GO:0016757">
    <property type="term" value="F:glycosyltransferase activity"/>
    <property type="evidence" value="ECO:0007669"/>
    <property type="project" value="UniProtKB-KW"/>
</dbReference>
<dbReference type="PANTHER" id="PTHR46401">
    <property type="entry name" value="GLYCOSYLTRANSFERASE WBBK-RELATED"/>
    <property type="match status" value="1"/>
</dbReference>
<feature type="domain" description="Glycosyltransferase subfamily 4-like N-terminal" evidence="3">
    <location>
        <begin position="13"/>
        <end position="172"/>
    </location>
</feature>
<accession>A0A6G7YE82</accession>
<evidence type="ECO:0000256" key="2">
    <source>
        <dbReference type="ARBA" id="ARBA00022679"/>
    </source>
</evidence>
<dbReference type="Pfam" id="PF13692">
    <property type="entry name" value="Glyco_trans_1_4"/>
    <property type="match status" value="1"/>
</dbReference>
<keyword evidence="2 4" id="KW-0808">Transferase</keyword>
<dbReference type="SUPFAM" id="SSF53756">
    <property type="entry name" value="UDP-Glycosyltransferase/glycogen phosphorylase"/>
    <property type="match status" value="1"/>
</dbReference>
<dbReference type="PANTHER" id="PTHR46401:SF2">
    <property type="entry name" value="GLYCOSYLTRANSFERASE WBBK-RELATED"/>
    <property type="match status" value="1"/>
</dbReference>
<keyword evidence="1" id="KW-0328">Glycosyltransferase</keyword>
<dbReference type="RefSeq" id="WP_166316635.1">
    <property type="nucleotide sequence ID" value="NZ_CP049866.1"/>
</dbReference>
<dbReference type="Pfam" id="PF13439">
    <property type="entry name" value="Glyco_transf_4"/>
    <property type="match status" value="1"/>
</dbReference>
<dbReference type="KEGG" id="npi:G7071_07025"/>
<evidence type="ECO:0000313" key="5">
    <source>
        <dbReference type="Proteomes" id="UP000502035"/>
    </source>
</evidence>
<gene>
    <name evidence="4" type="ORF">G7071_07025</name>
</gene>
<dbReference type="AlphaFoldDB" id="A0A6G7YE82"/>
<evidence type="ECO:0000313" key="4">
    <source>
        <dbReference type="EMBL" id="QIK75214.1"/>
    </source>
</evidence>
<dbReference type="InterPro" id="IPR028098">
    <property type="entry name" value="Glyco_trans_4-like_N"/>
</dbReference>
<dbReference type="CDD" id="cd03809">
    <property type="entry name" value="GT4_MtfB-like"/>
    <property type="match status" value="1"/>
</dbReference>
<protein>
    <submittedName>
        <fullName evidence="4">Glycosyltransferase family 4 protein</fullName>
    </submittedName>
</protein>
<reference evidence="4 5" key="1">
    <citation type="submission" date="2020-03" db="EMBL/GenBank/DDBJ databases">
        <title>Nocardioides sp. nov., isolated from fish.</title>
        <authorList>
            <person name="Hyun D.-W."/>
            <person name="Bae J.-W."/>
        </authorList>
    </citation>
    <scope>NUCLEOTIDE SEQUENCE [LARGE SCALE GENOMIC DNA]</scope>
    <source>
        <strain evidence="4 5">HDW12A</strain>
    </source>
</reference>
<proteinExistence type="predicted"/>
<evidence type="ECO:0000259" key="3">
    <source>
        <dbReference type="Pfam" id="PF13439"/>
    </source>
</evidence>
<dbReference type="EMBL" id="CP049866">
    <property type="protein sequence ID" value="QIK75214.1"/>
    <property type="molecule type" value="Genomic_DNA"/>
</dbReference>
<dbReference type="Gene3D" id="3.40.50.2000">
    <property type="entry name" value="Glycogen Phosphorylase B"/>
    <property type="match status" value="2"/>
</dbReference>
<keyword evidence="5" id="KW-1185">Reference proteome</keyword>